<protein>
    <submittedName>
        <fullName evidence="1">Uncharacterized protein</fullName>
    </submittedName>
</protein>
<sequence>MNFARGANLLQQHAKHILVIQCFRRVIHNDVKAKGFGASTHDVQSLRMDIRGDKEPVGIFQFADALCHRHRFSGGGRFIQQRGGSHVQPRQVQRHLLEVEQRFQTPLRDFRLIRGISGVPAWIFQHVAQVTGGSCTAV</sequence>
<dbReference type="Proteomes" id="UP000282086">
    <property type="component" value="Chromosome"/>
</dbReference>
<gene>
    <name evidence="1" type="ORF">NCTC129_04371</name>
</gene>
<accession>A0A447N4B7</accession>
<dbReference type="EMBL" id="LR134140">
    <property type="protein sequence ID" value="VDZ98120.1"/>
    <property type="molecule type" value="Genomic_DNA"/>
</dbReference>
<organism evidence="1 2">
    <name type="scientific">Salmonella enterica I</name>
    <dbReference type="NCBI Taxonomy" id="59201"/>
    <lineage>
        <taxon>Bacteria</taxon>
        <taxon>Pseudomonadati</taxon>
        <taxon>Pseudomonadota</taxon>
        <taxon>Gammaproteobacteria</taxon>
        <taxon>Enterobacterales</taxon>
        <taxon>Enterobacteriaceae</taxon>
        <taxon>Salmonella</taxon>
    </lineage>
</organism>
<reference evidence="1 2" key="1">
    <citation type="submission" date="2018-12" db="EMBL/GenBank/DDBJ databases">
        <authorList>
            <consortium name="Pathogen Informatics"/>
        </authorList>
    </citation>
    <scope>NUCLEOTIDE SEQUENCE [LARGE SCALE GENOMIC DNA]</scope>
    <source>
        <strain evidence="1 2">NCTC129</strain>
    </source>
</reference>
<dbReference type="AlphaFoldDB" id="A0A447N4B7"/>
<name>A0A447N4B7_SALET</name>
<proteinExistence type="predicted"/>
<evidence type="ECO:0000313" key="2">
    <source>
        <dbReference type="Proteomes" id="UP000282086"/>
    </source>
</evidence>
<evidence type="ECO:0000313" key="1">
    <source>
        <dbReference type="EMBL" id="VDZ98120.1"/>
    </source>
</evidence>